<keyword evidence="2" id="KW-1185">Reference proteome</keyword>
<protein>
    <submittedName>
        <fullName evidence="1">Uncharacterized protein</fullName>
    </submittedName>
</protein>
<proteinExistence type="predicted"/>
<comment type="caution">
    <text evidence="1">The sequence shown here is derived from an EMBL/GenBank/DDBJ whole genome shotgun (WGS) entry which is preliminary data.</text>
</comment>
<dbReference type="EMBL" id="BJCC01000022">
    <property type="protein sequence ID" value="GCF94649.1"/>
    <property type="molecule type" value="Genomic_DNA"/>
</dbReference>
<evidence type="ECO:0000313" key="2">
    <source>
        <dbReference type="Proteomes" id="UP000290567"/>
    </source>
</evidence>
<evidence type="ECO:0000313" key="1">
    <source>
        <dbReference type="EMBL" id="GCF94649.1"/>
    </source>
</evidence>
<organism evidence="1 2">
    <name type="scientific">Enterococcus florum</name>
    <dbReference type="NCBI Taxonomy" id="2480627"/>
    <lineage>
        <taxon>Bacteria</taxon>
        <taxon>Bacillati</taxon>
        <taxon>Bacillota</taxon>
        <taxon>Bacilli</taxon>
        <taxon>Lactobacillales</taxon>
        <taxon>Enterococcaceae</taxon>
        <taxon>Enterococcus</taxon>
    </lineage>
</organism>
<dbReference type="Proteomes" id="UP000290567">
    <property type="component" value="Unassembled WGS sequence"/>
</dbReference>
<dbReference type="RefSeq" id="WP_146623069.1">
    <property type="nucleotide sequence ID" value="NZ_BJCC01000022.1"/>
</dbReference>
<sequence>MIRITYDQTHFTVKTTHSICNGMGLTTFTKALIVRYYELLGLSVSKGDIIVCADRPDPEESEDATKIYMSTPPNIIRKEMTMKETVYQIGISKTSSDHILTECFAANKIKIAAKKNHLSFSQYILTQ</sequence>
<dbReference type="AlphaFoldDB" id="A0A4V0WPQ2"/>
<reference evidence="2" key="1">
    <citation type="submission" date="2019-02" db="EMBL/GenBank/DDBJ databases">
        <title>Draft genome sequence of Enterococcus sp. Gos25-1.</title>
        <authorList>
            <person name="Tanaka N."/>
            <person name="Shiwa Y."/>
            <person name="Fujita N."/>
        </authorList>
    </citation>
    <scope>NUCLEOTIDE SEQUENCE [LARGE SCALE GENOMIC DNA]</scope>
    <source>
        <strain evidence="2">Gos25-1</strain>
    </source>
</reference>
<gene>
    <name evidence="1" type="ORF">NRIC_25400</name>
</gene>
<name>A0A4V0WPQ2_9ENTE</name>
<accession>A0A4V0WPQ2</accession>